<name>A0A0H3CBG7_CAUVN</name>
<sequence>MDIQLVADGLQFPEGPIAMADGSVILTEIQGQRLTRVWPDGRKETVAETGGGPNGAAIGPDGAIYVTNNGGSFQFFEANGLNIPGPTPPTHTGGAIQRVDLKTGAITTLYTECDGKPLVGPNDLVFDKQGGFWFTDHGCSTPDGRKYGALYYALPDGSKITRWRDHFVSPNGVGLSPDEKTVYMADTMLGRLWSFDVASPGVLADAVPLLPGNVVCNLPGYQLLDSLAVEADGKVCVATIINGGITAFAPDGSTEHYAFPDVIVTNICFGGADMRDAWITASGTGKLYKARWPRPGLKLNFNG</sequence>
<dbReference type="AlphaFoldDB" id="A0A0H3CBG7"/>
<dbReference type="InterPro" id="IPR051262">
    <property type="entry name" value="SMP-30/CGR1_Lactonase"/>
</dbReference>
<dbReference type="PhylomeDB" id="A0A0H3CBG7"/>
<dbReference type="PATRIC" id="fig|565050.3.peg.2166"/>
<evidence type="ECO:0000313" key="5">
    <source>
        <dbReference type="Proteomes" id="UP000001364"/>
    </source>
</evidence>
<dbReference type="PANTHER" id="PTHR47572">
    <property type="entry name" value="LIPOPROTEIN-RELATED"/>
    <property type="match status" value="1"/>
</dbReference>
<dbReference type="PRINTS" id="PR01790">
    <property type="entry name" value="SMP30FAMILY"/>
</dbReference>
<dbReference type="InterPro" id="IPR011042">
    <property type="entry name" value="6-blade_b-propeller_TolB-like"/>
</dbReference>
<dbReference type="RefSeq" id="WP_010919989.1">
    <property type="nucleotide sequence ID" value="NC_011916.1"/>
</dbReference>
<keyword evidence="2" id="KW-0862">Zinc</keyword>
<dbReference type="InterPro" id="IPR013658">
    <property type="entry name" value="SGL"/>
</dbReference>
<comment type="cofactor">
    <cofactor evidence="2">
        <name>Zn(2+)</name>
        <dbReference type="ChEBI" id="CHEBI:29105"/>
    </cofactor>
    <text evidence="2">Binds 1 divalent metal cation per subunit.</text>
</comment>
<dbReference type="OrthoDB" id="30052at2"/>
<reference evidence="4 5" key="1">
    <citation type="journal article" date="2010" name="J. Bacteriol.">
        <title>The genetic basis of laboratory adaptation in Caulobacter crescentus.</title>
        <authorList>
            <person name="Marks M.E."/>
            <person name="Castro-Rojas C.M."/>
            <person name="Teiling C."/>
            <person name="Du L."/>
            <person name="Kapatral V."/>
            <person name="Walunas T.L."/>
            <person name="Crosson S."/>
        </authorList>
    </citation>
    <scope>NUCLEOTIDE SEQUENCE [LARGE SCALE GENOMIC DNA]</scope>
    <source>
        <strain evidence="5">NA1000 / CB15N</strain>
    </source>
</reference>
<dbReference type="GeneID" id="7333463"/>
<keyword evidence="5" id="KW-1185">Reference proteome</keyword>
<evidence type="ECO:0000256" key="1">
    <source>
        <dbReference type="PIRSR" id="PIRSR605511-1"/>
    </source>
</evidence>
<feature type="domain" description="SMP-30/Gluconolactonase/LRE-like region" evidence="3">
    <location>
        <begin position="12"/>
        <end position="282"/>
    </location>
</feature>
<dbReference type="SUPFAM" id="SSF63829">
    <property type="entry name" value="Calcium-dependent phosphotriesterase"/>
    <property type="match status" value="1"/>
</dbReference>
<dbReference type="PANTHER" id="PTHR47572:SF5">
    <property type="entry name" value="BLR2277 PROTEIN"/>
    <property type="match status" value="1"/>
</dbReference>
<proteinExistence type="predicted"/>
<dbReference type="HOGENOM" id="CLU_036110_0_1_5"/>
<dbReference type="RefSeq" id="YP_002517585.1">
    <property type="nucleotide sequence ID" value="NC_011916.1"/>
</dbReference>
<organism evidence="4 5">
    <name type="scientific">Caulobacter vibrioides (strain NA1000 / CB15N)</name>
    <name type="common">Caulobacter crescentus</name>
    <dbReference type="NCBI Taxonomy" id="565050"/>
    <lineage>
        <taxon>Bacteria</taxon>
        <taxon>Pseudomonadati</taxon>
        <taxon>Pseudomonadota</taxon>
        <taxon>Alphaproteobacteria</taxon>
        <taxon>Caulobacterales</taxon>
        <taxon>Caulobacteraceae</taxon>
        <taxon>Caulobacter</taxon>
    </lineage>
</organism>
<feature type="binding site" evidence="2">
    <location>
        <position position="122"/>
    </location>
    <ligand>
        <name>substrate</name>
    </ligand>
</feature>
<evidence type="ECO:0000256" key="2">
    <source>
        <dbReference type="PIRSR" id="PIRSR605511-2"/>
    </source>
</evidence>
<dbReference type="Pfam" id="PF08450">
    <property type="entry name" value="SGL"/>
    <property type="match status" value="1"/>
</dbReference>
<evidence type="ECO:0000313" key="4">
    <source>
        <dbReference type="EMBL" id="ACL95677.1"/>
    </source>
</evidence>
<dbReference type="KEGG" id="ccs:CCNA_02212"/>
<dbReference type="SMR" id="A0A0H3CBG7"/>
<protein>
    <submittedName>
        <fullName evidence="4">Gluconolactonase</fullName>
    </submittedName>
</protein>
<keyword evidence="2" id="KW-0479">Metal-binding</keyword>
<accession>A0A0H3CBG7</accession>
<gene>
    <name evidence="4" type="ordered locus">CCNA_02212</name>
</gene>
<feature type="binding site" evidence="2">
    <location>
        <position position="171"/>
    </location>
    <ligand>
        <name>a divalent metal cation</name>
        <dbReference type="ChEBI" id="CHEBI:60240"/>
    </ligand>
</feature>
<dbReference type="Proteomes" id="UP000001364">
    <property type="component" value="Chromosome"/>
</dbReference>
<feature type="binding site" evidence="2">
    <location>
        <position position="225"/>
    </location>
    <ligand>
        <name>a divalent metal cation</name>
        <dbReference type="ChEBI" id="CHEBI:60240"/>
    </ligand>
</feature>
<dbReference type="GO" id="GO:0046872">
    <property type="term" value="F:metal ion binding"/>
    <property type="evidence" value="ECO:0007669"/>
    <property type="project" value="UniProtKB-KW"/>
</dbReference>
<dbReference type="EMBL" id="CP001340">
    <property type="protein sequence ID" value="ACL95677.1"/>
    <property type="molecule type" value="Genomic_DNA"/>
</dbReference>
<dbReference type="Gene3D" id="2.120.10.30">
    <property type="entry name" value="TolB, C-terminal domain"/>
    <property type="match status" value="1"/>
</dbReference>
<feature type="active site" description="Proton donor/acceptor" evidence="1">
    <location>
        <position position="225"/>
    </location>
</feature>
<dbReference type="InterPro" id="IPR005511">
    <property type="entry name" value="SMP-30"/>
</dbReference>
<evidence type="ECO:0000259" key="3">
    <source>
        <dbReference type="Pfam" id="PF08450"/>
    </source>
</evidence>